<keyword evidence="2" id="KW-0540">Nuclease</keyword>
<evidence type="ECO:0000256" key="4">
    <source>
        <dbReference type="ARBA" id="ARBA00022759"/>
    </source>
</evidence>
<dbReference type="GO" id="GO:0004519">
    <property type="term" value="F:endonuclease activity"/>
    <property type="evidence" value="ECO:0007669"/>
    <property type="project" value="UniProtKB-KW"/>
</dbReference>
<feature type="region of interest" description="Disordered" evidence="8">
    <location>
        <begin position="90"/>
        <end position="116"/>
    </location>
</feature>
<evidence type="ECO:0000256" key="8">
    <source>
        <dbReference type="SAM" id="MobiDB-lite"/>
    </source>
</evidence>
<dbReference type="OrthoDB" id="441446at2759"/>
<dbReference type="EMBL" id="AMWN01000005">
    <property type="protein sequence ID" value="EXJ85884.1"/>
    <property type="molecule type" value="Genomic_DNA"/>
</dbReference>
<keyword evidence="11" id="KW-1185">Reference proteome</keyword>
<keyword evidence="4" id="KW-0255">Endonuclease</keyword>
<dbReference type="HOGENOM" id="CLU_044365_0_0_1"/>
<feature type="chain" id="PRO_5004933035" description="Nuclease S1" evidence="9">
    <location>
        <begin position="20"/>
        <end position="330"/>
    </location>
</feature>
<dbReference type="GO" id="GO:0006308">
    <property type="term" value="P:DNA catabolic process"/>
    <property type="evidence" value="ECO:0007669"/>
    <property type="project" value="InterPro"/>
</dbReference>
<keyword evidence="6" id="KW-1015">Disulfide bond</keyword>
<dbReference type="Gene3D" id="1.10.575.10">
    <property type="entry name" value="P1 Nuclease"/>
    <property type="match status" value="1"/>
</dbReference>
<dbReference type="Proteomes" id="UP000019484">
    <property type="component" value="Unassembled WGS sequence"/>
</dbReference>
<dbReference type="CDD" id="cd11010">
    <property type="entry name" value="S1-P1_nuclease"/>
    <property type="match status" value="1"/>
</dbReference>
<evidence type="ECO:0000256" key="3">
    <source>
        <dbReference type="ARBA" id="ARBA00022723"/>
    </source>
</evidence>
<reference evidence="10 11" key="1">
    <citation type="submission" date="2013-03" db="EMBL/GenBank/DDBJ databases">
        <title>The Genome Sequence of Capronia coronata CBS 617.96.</title>
        <authorList>
            <consortium name="The Broad Institute Genomics Platform"/>
            <person name="Cuomo C."/>
            <person name="de Hoog S."/>
            <person name="Gorbushina A."/>
            <person name="Walker B."/>
            <person name="Young S.K."/>
            <person name="Zeng Q."/>
            <person name="Gargeya S."/>
            <person name="Fitzgerald M."/>
            <person name="Haas B."/>
            <person name="Abouelleil A."/>
            <person name="Allen A.W."/>
            <person name="Alvarado L."/>
            <person name="Arachchi H.M."/>
            <person name="Berlin A.M."/>
            <person name="Chapman S.B."/>
            <person name="Gainer-Dewar J."/>
            <person name="Goldberg J."/>
            <person name="Griggs A."/>
            <person name="Gujja S."/>
            <person name="Hansen M."/>
            <person name="Howarth C."/>
            <person name="Imamovic A."/>
            <person name="Ireland A."/>
            <person name="Larimer J."/>
            <person name="McCowan C."/>
            <person name="Murphy C."/>
            <person name="Pearson M."/>
            <person name="Poon T.W."/>
            <person name="Priest M."/>
            <person name="Roberts A."/>
            <person name="Saif S."/>
            <person name="Shea T."/>
            <person name="Sisk P."/>
            <person name="Sykes S."/>
            <person name="Wortman J."/>
            <person name="Nusbaum C."/>
            <person name="Birren B."/>
        </authorList>
    </citation>
    <scope>NUCLEOTIDE SEQUENCE [LARGE SCALE GENOMIC DNA]</scope>
    <source>
        <strain evidence="10 11">CBS 617.96</strain>
    </source>
</reference>
<evidence type="ECO:0000256" key="5">
    <source>
        <dbReference type="ARBA" id="ARBA00022801"/>
    </source>
</evidence>
<evidence type="ECO:0000256" key="9">
    <source>
        <dbReference type="SAM" id="SignalP"/>
    </source>
</evidence>
<evidence type="ECO:0000256" key="7">
    <source>
        <dbReference type="ARBA" id="ARBA00023180"/>
    </source>
</evidence>
<comment type="similarity">
    <text evidence="1">Belongs to the nuclease type I family.</text>
</comment>
<dbReference type="PANTHER" id="PTHR33146">
    <property type="entry name" value="ENDONUCLEASE 4"/>
    <property type="match status" value="1"/>
</dbReference>
<evidence type="ECO:0000256" key="6">
    <source>
        <dbReference type="ARBA" id="ARBA00023157"/>
    </source>
</evidence>
<feature type="signal peptide" evidence="9">
    <location>
        <begin position="1"/>
        <end position="19"/>
    </location>
</feature>
<name>W9YUD6_9EURO</name>
<accession>W9YUD6</accession>
<evidence type="ECO:0000313" key="10">
    <source>
        <dbReference type="EMBL" id="EXJ85884.1"/>
    </source>
</evidence>
<keyword evidence="3" id="KW-0479">Metal-binding</keyword>
<evidence type="ECO:0008006" key="12">
    <source>
        <dbReference type="Google" id="ProtNLM"/>
    </source>
</evidence>
<dbReference type="AlphaFoldDB" id="W9YUD6"/>
<comment type="caution">
    <text evidence="10">The sequence shown here is derived from an EMBL/GenBank/DDBJ whole genome shotgun (WGS) entry which is preliminary data.</text>
</comment>
<dbReference type="GeneID" id="19161121"/>
<dbReference type="STRING" id="1182541.W9YUD6"/>
<dbReference type="eggNOG" id="ENOG502QRXU">
    <property type="taxonomic scope" value="Eukaryota"/>
</dbReference>
<evidence type="ECO:0000256" key="2">
    <source>
        <dbReference type="ARBA" id="ARBA00022722"/>
    </source>
</evidence>
<organism evidence="10 11">
    <name type="scientific">Capronia coronata CBS 617.96</name>
    <dbReference type="NCBI Taxonomy" id="1182541"/>
    <lineage>
        <taxon>Eukaryota</taxon>
        <taxon>Fungi</taxon>
        <taxon>Dikarya</taxon>
        <taxon>Ascomycota</taxon>
        <taxon>Pezizomycotina</taxon>
        <taxon>Eurotiomycetes</taxon>
        <taxon>Chaetothyriomycetidae</taxon>
        <taxon>Chaetothyriales</taxon>
        <taxon>Herpotrichiellaceae</taxon>
        <taxon>Capronia</taxon>
    </lineage>
</organism>
<dbReference type="GO" id="GO:0016788">
    <property type="term" value="F:hydrolase activity, acting on ester bonds"/>
    <property type="evidence" value="ECO:0007669"/>
    <property type="project" value="InterPro"/>
</dbReference>
<sequence length="330" mass="36343">MHSLIVILTLLSPLPHVSAWGSLGHRTVAYLASMYFTTESTVMTNHLLHGQDISEAALFADKVRHMPQFAYSAGWHYIDARDDPPRHCGINMTRDCGDGSGSSDPATDSDADSHSDTTATGGCVVSAIANHTQRVSNLSLPAYFRGQSLRFMIHFFGDVHQPLHTEAEDRGGNEYAVTFDGKATNLHSAWDTLIPNKLVATAMARNETKSSNHHSADVELLDAWEWARRLYDKHERDELGVEDHADDDDHDECLTDPAECALQWASEANAHVCLYVLARDVRGQDLGGDYYDGAVPIINDMVAKAGRRLAVWINAISATEHDHAALLQTQ</sequence>
<evidence type="ECO:0000256" key="1">
    <source>
        <dbReference type="ARBA" id="ARBA00009547"/>
    </source>
</evidence>
<proteinExistence type="inferred from homology"/>
<dbReference type="SUPFAM" id="SSF48537">
    <property type="entry name" value="Phospholipase C/P1 nuclease"/>
    <property type="match status" value="1"/>
</dbReference>
<dbReference type="PANTHER" id="PTHR33146:SF26">
    <property type="entry name" value="ENDONUCLEASE 4"/>
    <property type="match status" value="1"/>
</dbReference>
<dbReference type="RefSeq" id="XP_007725322.1">
    <property type="nucleotide sequence ID" value="XM_007727132.1"/>
</dbReference>
<keyword evidence="9" id="KW-0732">Signal</keyword>
<dbReference type="InterPro" id="IPR008947">
    <property type="entry name" value="PLipase_C/P1_nuclease_dom_sf"/>
</dbReference>
<keyword evidence="7" id="KW-0325">Glycoprotein</keyword>
<evidence type="ECO:0000313" key="11">
    <source>
        <dbReference type="Proteomes" id="UP000019484"/>
    </source>
</evidence>
<protein>
    <recommendedName>
        <fullName evidence="12">Nuclease S1</fullName>
    </recommendedName>
</protein>
<dbReference type="GO" id="GO:0003676">
    <property type="term" value="F:nucleic acid binding"/>
    <property type="evidence" value="ECO:0007669"/>
    <property type="project" value="InterPro"/>
</dbReference>
<dbReference type="InterPro" id="IPR003154">
    <property type="entry name" value="S1/P1nuclease"/>
</dbReference>
<keyword evidence="5" id="KW-0378">Hydrolase</keyword>
<dbReference type="Pfam" id="PF02265">
    <property type="entry name" value="S1-P1_nuclease"/>
    <property type="match status" value="1"/>
</dbReference>
<gene>
    <name evidence="10" type="ORF">A1O1_06253</name>
</gene>
<dbReference type="GO" id="GO:0046872">
    <property type="term" value="F:metal ion binding"/>
    <property type="evidence" value="ECO:0007669"/>
    <property type="project" value="UniProtKB-KW"/>
</dbReference>